<accession>A0A8J6ADF4</accession>
<dbReference type="GO" id="GO:0071013">
    <property type="term" value="C:catalytic step 2 spliceosome"/>
    <property type="evidence" value="ECO:0007669"/>
    <property type="project" value="TreeGrafter"/>
</dbReference>
<feature type="region of interest" description="Disordered" evidence="3">
    <location>
        <begin position="1"/>
        <end position="23"/>
    </location>
</feature>
<gene>
    <name evidence="5" type="ORF">J0S82_000966</name>
</gene>
<evidence type="ECO:0000313" key="6">
    <source>
        <dbReference type="Proteomes" id="UP000700334"/>
    </source>
</evidence>
<name>A0A8J6ADF4_GALPY</name>
<evidence type="ECO:0000313" key="5">
    <source>
        <dbReference type="EMBL" id="KAG8518728.1"/>
    </source>
</evidence>
<keyword evidence="5" id="KW-0687">Ribonucleoprotein</keyword>
<dbReference type="GO" id="GO:0003730">
    <property type="term" value="F:mRNA 3'-UTR binding"/>
    <property type="evidence" value="ECO:0007669"/>
    <property type="project" value="TreeGrafter"/>
</dbReference>
<dbReference type="SMART" id="SM00360">
    <property type="entry name" value="RRM"/>
    <property type="match status" value="1"/>
</dbReference>
<dbReference type="Pfam" id="PF00076">
    <property type="entry name" value="RRM_1"/>
    <property type="match status" value="1"/>
</dbReference>
<dbReference type="EMBL" id="JAGFMF010011626">
    <property type="protein sequence ID" value="KAG8518728.1"/>
    <property type="molecule type" value="Genomic_DNA"/>
</dbReference>
<keyword evidence="1 2" id="KW-0694">RNA-binding</keyword>
<evidence type="ECO:0000256" key="3">
    <source>
        <dbReference type="SAM" id="MobiDB-lite"/>
    </source>
</evidence>
<keyword evidence="6" id="KW-1185">Reference proteome</keyword>
<evidence type="ECO:0000259" key="4">
    <source>
        <dbReference type="PROSITE" id="PS50102"/>
    </source>
</evidence>
<feature type="compositionally biased region" description="Basic residues" evidence="3">
    <location>
        <begin position="1"/>
        <end position="11"/>
    </location>
</feature>
<dbReference type="PANTHER" id="PTHR48026">
    <property type="entry name" value="HOMOLOGOUS TO DROSOPHILA SQD (SQUID) PROTEIN"/>
    <property type="match status" value="1"/>
</dbReference>
<dbReference type="PANTHER" id="PTHR48026:SF2">
    <property type="entry name" value="HETEROGENEOUS NUCLEAR RIBONUCLEOPROTEIN A1-RELATED"/>
    <property type="match status" value="1"/>
</dbReference>
<dbReference type="OrthoDB" id="762982at2759"/>
<dbReference type="GO" id="GO:0000398">
    <property type="term" value="P:mRNA splicing, via spliceosome"/>
    <property type="evidence" value="ECO:0007669"/>
    <property type="project" value="TreeGrafter"/>
</dbReference>
<dbReference type="PROSITE" id="PS50102">
    <property type="entry name" value="RRM"/>
    <property type="match status" value="1"/>
</dbReference>
<dbReference type="Proteomes" id="UP000700334">
    <property type="component" value="Unassembled WGS sequence"/>
</dbReference>
<dbReference type="SUPFAM" id="SSF54928">
    <property type="entry name" value="RNA-binding domain, RBD"/>
    <property type="match status" value="1"/>
</dbReference>
<dbReference type="Gene3D" id="3.30.70.330">
    <property type="match status" value="1"/>
</dbReference>
<comment type="caution">
    <text evidence="5">The sequence shown here is derived from an EMBL/GenBank/DDBJ whole genome shotgun (WGS) entry which is preliminary data.</text>
</comment>
<dbReference type="InterPro" id="IPR012677">
    <property type="entry name" value="Nucleotide-bd_a/b_plait_sf"/>
</dbReference>
<dbReference type="InterPro" id="IPR035979">
    <property type="entry name" value="RBD_domain_sf"/>
</dbReference>
<protein>
    <submittedName>
        <fullName evidence="5">Heterogeneous nuclear ribonucleoprotein A1</fullName>
    </submittedName>
</protein>
<feature type="domain" description="RRM" evidence="4">
    <location>
        <begin position="128"/>
        <end position="204"/>
    </location>
</feature>
<reference evidence="5" key="1">
    <citation type="journal article" date="2021" name="Evol. Appl.">
        <title>The genome of the Pyrenean desman and the effects of bottlenecks and inbreeding on the genomic landscape of an endangered species.</title>
        <authorList>
            <person name="Escoda L."/>
            <person name="Castresana J."/>
        </authorList>
    </citation>
    <scope>NUCLEOTIDE SEQUENCE</scope>
    <source>
        <strain evidence="5">IBE-C5619</strain>
    </source>
</reference>
<evidence type="ECO:0000256" key="2">
    <source>
        <dbReference type="PROSITE-ProRule" id="PRU00176"/>
    </source>
</evidence>
<proteinExistence type="predicted"/>
<feature type="region of interest" description="Disordered" evidence="3">
    <location>
        <begin position="29"/>
        <end position="48"/>
    </location>
</feature>
<evidence type="ECO:0000256" key="1">
    <source>
        <dbReference type="ARBA" id="ARBA00022884"/>
    </source>
</evidence>
<dbReference type="AlphaFoldDB" id="A0A8J6ADF4"/>
<organism evidence="5 6">
    <name type="scientific">Galemys pyrenaicus</name>
    <name type="common">Iberian desman</name>
    <name type="synonym">Pyrenean desman</name>
    <dbReference type="NCBI Taxonomy" id="202257"/>
    <lineage>
        <taxon>Eukaryota</taxon>
        <taxon>Metazoa</taxon>
        <taxon>Chordata</taxon>
        <taxon>Craniata</taxon>
        <taxon>Vertebrata</taxon>
        <taxon>Euteleostomi</taxon>
        <taxon>Mammalia</taxon>
        <taxon>Eutheria</taxon>
        <taxon>Laurasiatheria</taxon>
        <taxon>Eulipotyphla</taxon>
        <taxon>Talpidae</taxon>
        <taxon>Galemys</taxon>
    </lineage>
</organism>
<sequence length="247" mass="27473">MRVRTVPKTPKRTTDERRVVASALCRRREGSAEGLEDDEARKLNGSSQDGQSFLQAPWVLGKLKAEQGVTIDISLYVVPMYEFKVGNSKTRQTLKHALLAYTLGLERLVMAISKMNFTKHHKIPSIMKKIFVGGIKEDTEEYHLRDYFKQNGEIEVIEILSDQGNDRRGFAFITFDGHEAIEKIVIQTYHTVNSHTVNLSSSGNFGGGLGGSFGGYENQMSVVKVVLIVAVRGVREGYGSNGMAIMD</sequence>
<dbReference type="InterPro" id="IPR000504">
    <property type="entry name" value="RRM_dom"/>
</dbReference>
<feature type="non-terminal residue" evidence="5">
    <location>
        <position position="247"/>
    </location>
</feature>